<dbReference type="Gene3D" id="3.40.1280.10">
    <property type="match status" value="1"/>
</dbReference>
<evidence type="ECO:0000256" key="7">
    <source>
        <dbReference type="ARBA" id="ARBA00022603"/>
    </source>
</evidence>
<evidence type="ECO:0000256" key="1">
    <source>
        <dbReference type="ARBA" id="ARBA00004496"/>
    </source>
</evidence>
<dbReference type="Pfam" id="PF20260">
    <property type="entry name" value="PUA_4"/>
    <property type="match status" value="1"/>
</dbReference>
<dbReference type="GO" id="GO:0032259">
    <property type="term" value="P:methylation"/>
    <property type="evidence" value="ECO:0007669"/>
    <property type="project" value="UniProtKB-KW"/>
</dbReference>
<evidence type="ECO:0000256" key="2">
    <source>
        <dbReference type="ARBA" id="ARBA00005528"/>
    </source>
</evidence>
<dbReference type="InterPro" id="IPR015947">
    <property type="entry name" value="PUA-like_sf"/>
</dbReference>
<evidence type="ECO:0000256" key="10">
    <source>
        <dbReference type="ARBA" id="ARBA00025699"/>
    </source>
</evidence>
<organism evidence="15 16">
    <name type="scientific">Algimonas ampicilliniresistens</name>
    <dbReference type="NCBI Taxonomy" id="1298735"/>
    <lineage>
        <taxon>Bacteria</taxon>
        <taxon>Pseudomonadati</taxon>
        <taxon>Pseudomonadota</taxon>
        <taxon>Alphaproteobacteria</taxon>
        <taxon>Maricaulales</taxon>
        <taxon>Robiginitomaculaceae</taxon>
        <taxon>Algimonas</taxon>
    </lineage>
</organism>
<feature type="domain" description="Ribosomal RNA small subunit methyltransferase E PUA-like" evidence="14">
    <location>
        <begin position="22"/>
        <end position="67"/>
    </location>
</feature>
<dbReference type="Gene3D" id="2.40.240.20">
    <property type="entry name" value="Hypothetical PUA domain-like, domain 1"/>
    <property type="match status" value="1"/>
</dbReference>
<evidence type="ECO:0000256" key="6">
    <source>
        <dbReference type="ARBA" id="ARBA00022552"/>
    </source>
</evidence>
<comment type="similarity">
    <text evidence="2 12">Belongs to the RNA methyltransferase RsmE family.</text>
</comment>
<dbReference type="NCBIfam" id="TIGR00046">
    <property type="entry name" value="RsmE family RNA methyltransferase"/>
    <property type="match status" value="1"/>
</dbReference>
<dbReference type="RefSeq" id="WP_284387968.1">
    <property type="nucleotide sequence ID" value="NZ_BSNK01000001.1"/>
</dbReference>
<dbReference type="SUPFAM" id="SSF75217">
    <property type="entry name" value="alpha/beta knot"/>
    <property type="match status" value="1"/>
</dbReference>
<comment type="catalytic activity">
    <reaction evidence="11 12">
        <text>uridine(1498) in 16S rRNA + S-adenosyl-L-methionine = N(3)-methyluridine(1498) in 16S rRNA + S-adenosyl-L-homocysteine + H(+)</text>
        <dbReference type="Rhea" id="RHEA:42920"/>
        <dbReference type="Rhea" id="RHEA-COMP:10283"/>
        <dbReference type="Rhea" id="RHEA-COMP:10284"/>
        <dbReference type="ChEBI" id="CHEBI:15378"/>
        <dbReference type="ChEBI" id="CHEBI:57856"/>
        <dbReference type="ChEBI" id="CHEBI:59789"/>
        <dbReference type="ChEBI" id="CHEBI:65315"/>
        <dbReference type="ChEBI" id="CHEBI:74502"/>
        <dbReference type="EC" id="2.1.1.193"/>
    </reaction>
</comment>
<reference evidence="15" key="2">
    <citation type="submission" date="2023-01" db="EMBL/GenBank/DDBJ databases">
        <title>Draft genome sequence of Algimonas ampicilliniresistens strain NBRC 108219.</title>
        <authorList>
            <person name="Sun Q."/>
            <person name="Mori K."/>
        </authorList>
    </citation>
    <scope>NUCLEOTIDE SEQUENCE</scope>
    <source>
        <strain evidence="15">NBRC 108219</strain>
    </source>
</reference>
<keyword evidence="9 12" id="KW-0949">S-adenosyl-L-methionine</keyword>
<dbReference type="NCBIfam" id="NF008696">
    <property type="entry name" value="PRK11713.3-5"/>
    <property type="match status" value="1"/>
</dbReference>
<evidence type="ECO:0000256" key="3">
    <source>
        <dbReference type="ARBA" id="ARBA00012328"/>
    </source>
</evidence>
<keyword evidence="8 12" id="KW-0808">Transferase</keyword>
<dbReference type="SUPFAM" id="SSF88697">
    <property type="entry name" value="PUA domain-like"/>
    <property type="match status" value="1"/>
</dbReference>
<protein>
    <recommendedName>
        <fullName evidence="4 12">Ribosomal RNA small subunit methyltransferase E</fullName>
        <ecNumber evidence="3 12">2.1.1.193</ecNumber>
    </recommendedName>
</protein>
<keyword evidence="6 12" id="KW-0698">rRNA processing</keyword>
<evidence type="ECO:0000256" key="8">
    <source>
        <dbReference type="ARBA" id="ARBA00022679"/>
    </source>
</evidence>
<accession>A0ABQ5V9J6</accession>
<dbReference type="GO" id="GO:0008168">
    <property type="term" value="F:methyltransferase activity"/>
    <property type="evidence" value="ECO:0007669"/>
    <property type="project" value="UniProtKB-KW"/>
</dbReference>
<comment type="subcellular location">
    <subcellularLocation>
        <location evidence="1 12">Cytoplasm</location>
    </subcellularLocation>
</comment>
<evidence type="ECO:0000256" key="11">
    <source>
        <dbReference type="ARBA" id="ARBA00047944"/>
    </source>
</evidence>
<evidence type="ECO:0000313" key="16">
    <source>
        <dbReference type="Proteomes" id="UP001161391"/>
    </source>
</evidence>
<dbReference type="InterPro" id="IPR029026">
    <property type="entry name" value="tRNA_m1G_MTases_N"/>
</dbReference>
<keyword evidence="16" id="KW-1185">Reference proteome</keyword>
<dbReference type="InterPro" id="IPR046886">
    <property type="entry name" value="RsmE_MTase_dom"/>
</dbReference>
<proteinExistence type="inferred from homology"/>
<gene>
    <name evidence="15" type="ORF">GCM10007853_08760</name>
</gene>
<evidence type="ECO:0000256" key="12">
    <source>
        <dbReference type="PIRNR" id="PIRNR015601"/>
    </source>
</evidence>
<evidence type="ECO:0000256" key="5">
    <source>
        <dbReference type="ARBA" id="ARBA00022490"/>
    </source>
</evidence>
<dbReference type="InterPro" id="IPR006700">
    <property type="entry name" value="RsmE"/>
</dbReference>
<dbReference type="InterPro" id="IPR046887">
    <property type="entry name" value="RsmE_PUA-like"/>
</dbReference>
<dbReference type="Pfam" id="PF04452">
    <property type="entry name" value="Methyltrans_RNA"/>
    <property type="match status" value="1"/>
</dbReference>
<dbReference type="PANTHER" id="PTHR30027:SF3">
    <property type="entry name" value="16S RRNA (URACIL(1498)-N(3))-METHYLTRANSFERASE"/>
    <property type="match status" value="1"/>
</dbReference>
<dbReference type="Proteomes" id="UP001161391">
    <property type="component" value="Unassembled WGS sequence"/>
</dbReference>
<evidence type="ECO:0000313" key="15">
    <source>
        <dbReference type="EMBL" id="GLQ23002.1"/>
    </source>
</evidence>
<reference evidence="15" key="1">
    <citation type="journal article" date="2014" name="Int. J. Syst. Evol. Microbiol.">
        <title>Complete genome of a new Firmicutes species belonging to the dominant human colonic microbiota ('Ruminococcus bicirculans') reveals two chromosomes and a selective capacity to utilize plant glucans.</title>
        <authorList>
            <consortium name="NISC Comparative Sequencing Program"/>
            <person name="Wegmann U."/>
            <person name="Louis P."/>
            <person name="Goesmann A."/>
            <person name="Henrissat B."/>
            <person name="Duncan S.H."/>
            <person name="Flint H.J."/>
        </authorList>
    </citation>
    <scope>NUCLEOTIDE SEQUENCE</scope>
    <source>
        <strain evidence="15">NBRC 108219</strain>
    </source>
</reference>
<keyword evidence="5 12" id="KW-0963">Cytoplasm</keyword>
<comment type="caution">
    <text evidence="15">The sequence shown here is derived from an EMBL/GenBank/DDBJ whole genome shotgun (WGS) entry which is preliminary data.</text>
</comment>
<dbReference type="EMBL" id="BSNK01000001">
    <property type="protein sequence ID" value="GLQ23002.1"/>
    <property type="molecule type" value="Genomic_DNA"/>
</dbReference>
<keyword evidence="7 12" id="KW-0489">Methyltransferase</keyword>
<evidence type="ECO:0000256" key="4">
    <source>
        <dbReference type="ARBA" id="ARBA00013673"/>
    </source>
</evidence>
<comment type="function">
    <text evidence="10 12">Specifically methylates the N3 position of the uracil ring of uridine 1498 (m3U1498) in 16S rRNA. Acts on the fully assembled 30S ribosomal subunit.</text>
</comment>
<dbReference type="PANTHER" id="PTHR30027">
    <property type="entry name" value="RIBOSOMAL RNA SMALL SUBUNIT METHYLTRANSFERASE E"/>
    <property type="match status" value="1"/>
</dbReference>
<name>A0ABQ5V9J6_9PROT</name>
<dbReference type="CDD" id="cd18084">
    <property type="entry name" value="RsmE-like"/>
    <property type="match status" value="1"/>
</dbReference>
<sequence>MRADYTLPRLYLAQSLTGEIDLSREQAHYFGTVLRKRVGDRVRLFNARDGEWSAEVTAAERKSMRLSVVEQLREPYSVPDVRLLFAPIRKHRLATVLEKATELGIRTLQPVITDRTQFPTFNIERAQSQVMEAAEQTERLDLPDVMAPISLEQALQTDRTLIFADEAGGRAAALDTVKALNLPLDLLIGPEGGFTPAERDWVSACTNTHPVSLGPRILRADTAAISLLTLVQAIIGDWNTSA</sequence>
<dbReference type="PIRSF" id="PIRSF015601">
    <property type="entry name" value="MTase_slr0722"/>
    <property type="match status" value="1"/>
</dbReference>
<dbReference type="EC" id="2.1.1.193" evidence="3 12"/>
<evidence type="ECO:0000259" key="13">
    <source>
        <dbReference type="Pfam" id="PF04452"/>
    </source>
</evidence>
<evidence type="ECO:0000259" key="14">
    <source>
        <dbReference type="Pfam" id="PF20260"/>
    </source>
</evidence>
<dbReference type="InterPro" id="IPR029028">
    <property type="entry name" value="Alpha/beta_knot_MTases"/>
</dbReference>
<feature type="domain" description="Ribosomal RNA small subunit methyltransferase E methyltransferase" evidence="13">
    <location>
        <begin position="80"/>
        <end position="232"/>
    </location>
</feature>
<evidence type="ECO:0000256" key="9">
    <source>
        <dbReference type="ARBA" id="ARBA00022691"/>
    </source>
</evidence>